<evidence type="ECO:0000256" key="1">
    <source>
        <dbReference type="SAM" id="SignalP"/>
    </source>
</evidence>
<dbReference type="RefSeq" id="WP_176216760.1">
    <property type="nucleotide sequence ID" value="NZ_FWXD01000004.1"/>
</dbReference>
<evidence type="ECO:0000313" key="3">
    <source>
        <dbReference type="Proteomes" id="UP000192761"/>
    </source>
</evidence>
<organism evidence="2 3">
    <name type="scientific">Andreprevotia lacus DSM 23236</name>
    <dbReference type="NCBI Taxonomy" id="1121001"/>
    <lineage>
        <taxon>Bacteria</taxon>
        <taxon>Pseudomonadati</taxon>
        <taxon>Pseudomonadota</taxon>
        <taxon>Betaproteobacteria</taxon>
        <taxon>Neisseriales</taxon>
        <taxon>Chitinibacteraceae</taxon>
        <taxon>Andreprevotia</taxon>
    </lineage>
</organism>
<dbReference type="EMBL" id="FWXD01000004">
    <property type="protein sequence ID" value="SMC20163.1"/>
    <property type="molecule type" value="Genomic_DNA"/>
</dbReference>
<gene>
    <name evidence="2" type="ORF">SAMN02745857_00839</name>
</gene>
<keyword evidence="3" id="KW-1185">Reference proteome</keyword>
<dbReference type="AlphaFoldDB" id="A0A1W1X8G4"/>
<evidence type="ECO:0000313" key="2">
    <source>
        <dbReference type="EMBL" id="SMC20163.1"/>
    </source>
</evidence>
<dbReference type="Gene3D" id="1.20.120.1620">
    <property type="match status" value="1"/>
</dbReference>
<dbReference type="InterPro" id="IPR038314">
    <property type="entry name" value="T6SS_sf"/>
</dbReference>
<dbReference type="Pfam" id="PF16695">
    <property type="entry name" value="Tai4"/>
    <property type="match status" value="1"/>
</dbReference>
<feature type="signal peptide" evidence="1">
    <location>
        <begin position="1"/>
        <end position="22"/>
    </location>
</feature>
<accession>A0A1W1X8G4</accession>
<keyword evidence="1" id="KW-0732">Signal</keyword>
<dbReference type="InterPro" id="IPR032032">
    <property type="entry name" value="Tai4"/>
</dbReference>
<feature type="chain" id="PRO_5013003706" evidence="1">
    <location>
        <begin position="23"/>
        <end position="138"/>
    </location>
</feature>
<dbReference type="Proteomes" id="UP000192761">
    <property type="component" value="Unassembled WGS sequence"/>
</dbReference>
<protein>
    <submittedName>
        <fullName evidence="2">Type VI secretion system (T6SS), amidase immunity protein</fullName>
    </submittedName>
</protein>
<proteinExistence type="predicted"/>
<reference evidence="2 3" key="1">
    <citation type="submission" date="2017-04" db="EMBL/GenBank/DDBJ databases">
        <authorList>
            <person name="Afonso C.L."/>
            <person name="Miller P.J."/>
            <person name="Scott M.A."/>
            <person name="Spackman E."/>
            <person name="Goraichik I."/>
            <person name="Dimitrov K.M."/>
            <person name="Suarez D.L."/>
            <person name="Swayne D.E."/>
        </authorList>
    </citation>
    <scope>NUCLEOTIDE SEQUENCE [LARGE SCALE GENOMIC DNA]</scope>
    <source>
        <strain evidence="2 3">DSM 23236</strain>
    </source>
</reference>
<sequence>MKLTPPGSLLAALLLLPALAHAASASAERDYGMPLTDRYSQTELLKNYALAHCIGRITTDPHLQAEAGHAMWAFLDYGNQGLEAYARLRRETARALSVQASGSIPGDFTVNQCIDYYHSKALARLVHRLVYPPRRLRR</sequence>
<name>A0A1W1X8G4_9NEIS</name>
<dbReference type="STRING" id="1121001.SAMN02745857_00839"/>